<feature type="non-terminal residue" evidence="1">
    <location>
        <position position="1"/>
    </location>
</feature>
<protein>
    <submittedName>
        <fullName evidence="1">Uncharacterized protein</fullName>
    </submittedName>
</protein>
<name>A0ABS8VH12_DATST</name>
<proteinExistence type="predicted"/>
<evidence type="ECO:0000313" key="1">
    <source>
        <dbReference type="EMBL" id="MCD9646541.1"/>
    </source>
</evidence>
<keyword evidence="2" id="KW-1185">Reference proteome</keyword>
<reference evidence="1 2" key="1">
    <citation type="journal article" date="2021" name="BMC Genomics">
        <title>Datura genome reveals duplications of psychoactive alkaloid biosynthetic genes and high mutation rate following tissue culture.</title>
        <authorList>
            <person name="Rajewski A."/>
            <person name="Carter-House D."/>
            <person name="Stajich J."/>
            <person name="Litt A."/>
        </authorList>
    </citation>
    <scope>NUCLEOTIDE SEQUENCE [LARGE SCALE GENOMIC DNA]</scope>
    <source>
        <strain evidence="1">AR-01</strain>
    </source>
</reference>
<comment type="caution">
    <text evidence="1">The sequence shown here is derived from an EMBL/GenBank/DDBJ whole genome shotgun (WGS) entry which is preliminary data.</text>
</comment>
<dbReference type="EMBL" id="JACEIK010004834">
    <property type="protein sequence ID" value="MCD9646541.1"/>
    <property type="molecule type" value="Genomic_DNA"/>
</dbReference>
<sequence length="99" mass="11220">RLACPVALPLAFCRLLGHLSSLLRIRPSTFLIAQNISLVHHAPPIYTYVTVPPTTQIQGICRLDIDDYVETENEARTVNNEMVELPPGYKLPKFEKFDE</sequence>
<evidence type="ECO:0000313" key="2">
    <source>
        <dbReference type="Proteomes" id="UP000823775"/>
    </source>
</evidence>
<dbReference type="Proteomes" id="UP000823775">
    <property type="component" value="Unassembled WGS sequence"/>
</dbReference>
<accession>A0ABS8VH12</accession>
<gene>
    <name evidence="1" type="ORF">HAX54_036460</name>
</gene>
<organism evidence="1 2">
    <name type="scientific">Datura stramonium</name>
    <name type="common">Jimsonweed</name>
    <name type="synonym">Common thornapple</name>
    <dbReference type="NCBI Taxonomy" id="4076"/>
    <lineage>
        <taxon>Eukaryota</taxon>
        <taxon>Viridiplantae</taxon>
        <taxon>Streptophyta</taxon>
        <taxon>Embryophyta</taxon>
        <taxon>Tracheophyta</taxon>
        <taxon>Spermatophyta</taxon>
        <taxon>Magnoliopsida</taxon>
        <taxon>eudicotyledons</taxon>
        <taxon>Gunneridae</taxon>
        <taxon>Pentapetalae</taxon>
        <taxon>asterids</taxon>
        <taxon>lamiids</taxon>
        <taxon>Solanales</taxon>
        <taxon>Solanaceae</taxon>
        <taxon>Solanoideae</taxon>
        <taxon>Datureae</taxon>
        <taxon>Datura</taxon>
    </lineage>
</organism>